<protein>
    <submittedName>
        <fullName evidence="1">Uncharacterized protein</fullName>
    </submittedName>
</protein>
<evidence type="ECO:0000313" key="1">
    <source>
        <dbReference type="EMBL" id="KKL60439.1"/>
    </source>
</evidence>
<dbReference type="EMBL" id="LAZR01029145">
    <property type="protein sequence ID" value="KKL60439.1"/>
    <property type="molecule type" value="Genomic_DNA"/>
</dbReference>
<reference evidence="1" key="1">
    <citation type="journal article" date="2015" name="Nature">
        <title>Complex archaea that bridge the gap between prokaryotes and eukaryotes.</title>
        <authorList>
            <person name="Spang A."/>
            <person name="Saw J.H."/>
            <person name="Jorgensen S.L."/>
            <person name="Zaremba-Niedzwiedzka K."/>
            <person name="Martijn J."/>
            <person name="Lind A.E."/>
            <person name="van Eijk R."/>
            <person name="Schleper C."/>
            <person name="Guy L."/>
            <person name="Ettema T.J."/>
        </authorList>
    </citation>
    <scope>NUCLEOTIDE SEQUENCE</scope>
</reference>
<gene>
    <name evidence="1" type="ORF">LCGC14_2205350</name>
</gene>
<accession>A0A0F9DFP8</accession>
<dbReference type="AlphaFoldDB" id="A0A0F9DFP8"/>
<name>A0A0F9DFP8_9ZZZZ</name>
<sequence>MASLKAEIKWSPGTPNAYDFWVDDRREIVAESLAVVSNVRDSLLFFARGIVTEADEVADRIRVENCS</sequence>
<organism evidence="1">
    <name type="scientific">marine sediment metagenome</name>
    <dbReference type="NCBI Taxonomy" id="412755"/>
    <lineage>
        <taxon>unclassified sequences</taxon>
        <taxon>metagenomes</taxon>
        <taxon>ecological metagenomes</taxon>
    </lineage>
</organism>
<proteinExistence type="predicted"/>
<comment type="caution">
    <text evidence="1">The sequence shown here is derived from an EMBL/GenBank/DDBJ whole genome shotgun (WGS) entry which is preliminary data.</text>
</comment>